<dbReference type="Proteomes" id="UP000306050">
    <property type="component" value="Chromosome SGRAM_8"/>
</dbReference>
<organism evidence="1 2">
    <name type="scientific">Sporisorium graminicola</name>
    <dbReference type="NCBI Taxonomy" id="280036"/>
    <lineage>
        <taxon>Eukaryota</taxon>
        <taxon>Fungi</taxon>
        <taxon>Dikarya</taxon>
        <taxon>Basidiomycota</taxon>
        <taxon>Ustilaginomycotina</taxon>
        <taxon>Ustilaginomycetes</taxon>
        <taxon>Ustilaginales</taxon>
        <taxon>Ustilaginaceae</taxon>
        <taxon>Sporisorium</taxon>
    </lineage>
</organism>
<dbReference type="InterPro" id="IPR046341">
    <property type="entry name" value="SET_dom_sf"/>
</dbReference>
<evidence type="ECO:0000313" key="1">
    <source>
        <dbReference type="EMBL" id="TKY85130.1"/>
    </source>
</evidence>
<comment type="caution">
    <text evidence="1">The sequence shown here is derived from an EMBL/GenBank/DDBJ whole genome shotgun (WGS) entry which is preliminary data.</text>
</comment>
<evidence type="ECO:0008006" key="3">
    <source>
        <dbReference type="Google" id="ProtNLM"/>
    </source>
</evidence>
<dbReference type="GeneID" id="40729105"/>
<dbReference type="PANTHER" id="PTHR13271:SF147">
    <property type="entry name" value="PROTEIN-LYSINE N-METHYLTRANSFERASE EFM1-RELATED"/>
    <property type="match status" value="1"/>
</dbReference>
<protein>
    <recommendedName>
        <fullName evidence="3">SET domain-containing protein</fullName>
    </recommendedName>
</protein>
<gene>
    <name evidence="1" type="ORF">EX895_006210</name>
</gene>
<dbReference type="GO" id="GO:0016279">
    <property type="term" value="F:protein-lysine N-methyltransferase activity"/>
    <property type="evidence" value="ECO:0007669"/>
    <property type="project" value="TreeGrafter"/>
</dbReference>
<dbReference type="InterPro" id="IPR050600">
    <property type="entry name" value="SETD3_SETD6_MTase"/>
</dbReference>
<dbReference type="EMBL" id="SRRM01000021">
    <property type="protein sequence ID" value="TKY85130.1"/>
    <property type="molecule type" value="Genomic_DNA"/>
</dbReference>
<dbReference type="GO" id="GO:0005634">
    <property type="term" value="C:nucleus"/>
    <property type="evidence" value="ECO:0007669"/>
    <property type="project" value="TreeGrafter"/>
</dbReference>
<dbReference type="PANTHER" id="PTHR13271">
    <property type="entry name" value="UNCHARACTERIZED PUTATIVE METHYLTRANSFERASE"/>
    <property type="match status" value="1"/>
</dbReference>
<keyword evidence="2" id="KW-1185">Reference proteome</keyword>
<dbReference type="AlphaFoldDB" id="A0A4U7KLN3"/>
<accession>A0A4U7KLN3</accession>
<dbReference type="KEGG" id="sgra:EX895_006210"/>
<evidence type="ECO:0000313" key="2">
    <source>
        <dbReference type="Proteomes" id="UP000306050"/>
    </source>
</evidence>
<dbReference type="RefSeq" id="XP_029737115.1">
    <property type="nucleotide sequence ID" value="XM_029886802.1"/>
</dbReference>
<dbReference type="SUPFAM" id="SSF82199">
    <property type="entry name" value="SET domain"/>
    <property type="match status" value="1"/>
</dbReference>
<dbReference type="OrthoDB" id="42889at2759"/>
<dbReference type="Gene3D" id="3.90.1410.10">
    <property type="entry name" value="set domain protein methyltransferase, domain 1"/>
    <property type="match status" value="1"/>
</dbReference>
<sequence>MHTISGSPLELDPASLPAPDWILLYLMLSRLAEEYLASRRRDEDGVRAVFMHLTYVSYIPKTITTPLHFSPAELALLANTPLLGSTERRLRETLVDYERARQLVCGHLTGLSGDEFGVFLAQILQPVSATQMEQDPLMARTLHKALELWRWAESAFTSRSFPPRLIGLSDANPGQPSSSETSAPILIPGYDTFNHARAHPVTWSTTPADSTVCMTLNYALPHPRCQVYNNYGGKSNEEFLSGYGFTLPTCSEDTMALKLGEATSDPESTSGTTHYWRIPATDTVDEQPPIQDAEGRFVEPACPAPGLPADIRRGWAHNNNPPPMSDAEAYANIIEVLEAMMLRKRKAFRASQRTLDAVPQLQLVEGEHAAWHRAETDMVRKEVFANIAQYRHGQLRLLNHAVKWSQDVLERVADVLDGEDDFDSDDEDEQGQAEQ</sequence>
<name>A0A4U7KLN3_9BASI</name>
<reference evidence="1 2" key="1">
    <citation type="submission" date="2019-05" db="EMBL/GenBank/DDBJ databases">
        <title>Sporisorium graminicola CBS 10092 draft sequencing and annotation.</title>
        <authorList>
            <person name="Solano-Gonzalez S."/>
            <person name="Caddick M.X."/>
            <person name="Darby A."/>
        </authorList>
    </citation>
    <scope>NUCLEOTIDE SEQUENCE [LARGE SCALE GENOMIC DNA]</scope>
    <source>
        <strain evidence="1 2">CBS 10092</strain>
    </source>
</reference>
<proteinExistence type="predicted"/>